<name>A0A562R8J0_9BURK</name>
<comment type="caution">
    <text evidence="1">The sequence shown here is derived from an EMBL/GenBank/DDBJ whole genome shotgun (WGS) entry which is preliminary data.</text>
</comment>
<keyword evidence="2" id="KW-1185">Reference proteome</keyword>
<gene>
    <name evidence="1" type="ORF">IP91_02797</name>
</gene>
<evidence type="ECO:0000313" key="2">
    <source>
        <dbReference type="Proteomes" id="UP000318431"/>
    </source>
</evidence>
<dbReference type="AlphaFoldDB" id="A0A562R8J0"/>
<evidence type="ECO:0000313" key="1">
    <source>
        <dbReference type="EMBL" id="TWI65389.1"/>
    </source>
</evidence>
<reference evidence="1 2" key="1">
    <citation type="journal article" date="2015" name="Stand. Genomic Sci.">
        <title>Genomic Encyclopedia of Bacterial and Archaeal Type Strains, Phase III: the genomes of soil and plant-associated and newly described type strains.</title>
        <authorList>
            <person name="Whitman W.B."/>
            <person name="Woyke T."/>
            <person name="Klenk H.P."/>
            <person name="Zhou Y."/>
            <person name="Lilburn T.G."/>
            <person name="Beck B.J."/>
            <person name="De Vos P."/>
            <person name="Vandamme P."/>
            <person name="Eisen J.A."/>
            <person name="Garrity G."/>
            <person name="Hugenholtz P."/>
            <person name="Kyrpides N.C."/>
        </authorList>
    </citation>
    <scope>NUCLEOTIDE SEQUENCE [LARGE SCALE GENOMIC DNA]</scope>
    <source>
        <strain evidence="1 2">CGMCC 1.10822</strain>
    </source>
</reference>
<protein>
    <submittedName>
        <fullName evidence="1">Uncharacterized protein</fullName>
    </submittedName>
</protein>
<organism evidence="1 2">
    <name type="scientific">Pseudoduganella lurida</name>
    <dbReference type="NCBI Taxonomy" id="1036180"/>
    <lineage>
        <taxon>Bacteria</taxon>
        <taxon>Pseudomonadati</taxon>
        <taxon>Pseudomonadota</taxon>
        <taxon>Betaproteobacteria</taxon>
        <taxon>Burkholderiales</taxon>
        <taxon>Oxalobacteraceae</taxon>
        <taxon>Telluria group</taxon>
        <taxon>Pseudoduganella</taxon>
    </lineage>
</organism>
<dbReference type="EMBL" id="VLLB01000004">
    <property type="protein sequence ID" value="TWI65389.1"/>
    <property type="molecule type" value="Genomic_DNA"/>
</dbReference>
<dbReference type="OrthoDB" id="8753752at2"/>
<dbReference type="Proteomes" id="UP000318431">
    <property type="component" value="Unassembled WGS sequence"/>
</dbReference>
<sequence length="135" mass="14757">MTLRRLACAFVDGVENAATQSLHFVDGAPDRVLLDAPGAVTELCIWVSVDAATSLPLRRLALSLWAHGQEIDWITYEDAAVAPPDGWQEAAYTVDHIFSIPHHLTWREAIFEVRAASELGPIGSAQLTLELPPPF</sequence>
<accession>A0A562R8J0</accession>
<proteinExistence type="predicted"/>
<dbReference type="RefSeq" id="WP_145649682.1">
    <property type="nucleotide sequence ID" value="NZ_VLLB01000004.1"/>
</dbReference>